<dbReference type="PANTHER" id="PTHR46577:SF1">
    <property type="entry name" value="HTH-TYPE TRANSCRIPTIONAL REGULATORY PROTEIN GABR"/>
    <property type="match status" value="1"/>
</dbReference>
<evidence type="ECO:0000256" key="1">
    <source>
        <dbReference type="ARBA" id="ARBA00005384"/>
    </source>
</evidence>
<accession>A0A240EFZ4</accession>
<dbReference type="InterPro" id="IPR036390">
    <property type="entry name" value="WH_DNA-bd_sf"/>
</dbReference>
<dbReference type="AlphaFoldDB" id="A0A240EFZ4"/>
<keyword evidence="3" id="KW-0805">Transcription regulation</keyword>
<dbReference type="Gene3D" id="1.10.10.10">
    <property type="entry name" value="Winged helix-like DNA-binding domain superfamily/Winged helix DNA-binding domain"/>
    <property type="match status" value="1"/>
</dbReference>
<dbReference type="InterPro" id="IPR036388">
    <property type="entry name" value="WH-like_DNA-bd_sf"/>
</dbReference>
<reference evidence="8" key="1">
    <citation type="submission" date="2016-06" db="EMBL/GenBank/DDBJ databases">
        <authorList>
            <person name="Rodrigo-Torres L."/>
            <person name="Arahal R.D."/>
            <person name="Lucena T."/>
        </authorList>
    </citation>
    <scope>NUCLEOTIDE SEQUENCE [LARGE SCALE GENOMIC DNA]</scope>
    <source>
        <strain evidence="8">CECT8203</strain>
    </source>
</reference>
<evidence type="ECO:0000256" key="2">
    <source>
        <dbReference type="ARBA" id="ARBA00022898"/>
    </source>
</evidence>
<feature type="domain" description="HTH gntR-type" evidence="6">
    <location>
        <begin position="14"/>
        <end position="82"/>
    </location>
</feature>
<proteinExistence type="inferred from homology"/>
<protein>
    <submittedName>
        <fullName evidence="7">HTH-type transcriptional regulatory protein GabR</fullName>
    </submittedName>
</protein>
<dbReference type="GO" id="GO:0003677">
    <property type="term" value="F:DNA binding"/>
    <property type="evidence" value="ECO:0007669"/>
    <property type="project" value="UniProtKB-KW"/>
</dbReference>
<dbReference type="CDD" id="cd00609">
    <property type="entry name" value="AAT_like"/>
    <property type="match status" value="1"/>
</dbReference>
<dbReference type="InterPro" id="IPR015421">
    <property type="entry name" value="PyrdxlP-dep_Trfase_major"/>
</dbReference>
<dbReference type="Gene3D" id="3.40.640.10">
    <property type="entry name" value="Type I PLP-dependent aspartate aminotransferase-like (Major domain)"/>
    <property type="match status" value="1"/>
</dbReference>
<keyword evidence="4" id="KW-0238">DNA-binding</keyword>
<sequence length="597" mass="68744">MLEKYIQIDTNLSLSLQDQIKTGITHAITSGFLDRSVPITSSRKLATSLKVSRNTVLRVYEQLNAEGFFISRERKGYYINPELNIKPKPLTTRDQQQTLPWNRYVKLTTLDSPPSPQELSEYPYRFIHGMVDETTFPVAEWRKCAIQSLNKINSKRWTSEFENYDELIEQIRTRVLPRRGIFAQHNQIMVTMGTQHSLNLISRLLTDQSTTVGIENPGYPEAVNQLSAKTDRIVPIDIDEQGAVINESLHSCDLVYVTPSNQFPTTVRMSKHRRQALLQAAEEHDFLVIEDDFEHETNFIDEDIPALKGEIHSERIIYLSSFSSTIAPGLRLGFIVAAPQFIELAKRLQQRNHTCPPKNNCQTLALFLKLGYYDSLIHRLLTRYRSKWLTMEKALNFYFPQSGVASALSGTAFWIDYKPGFDANRLANVAQQHGILINSGEKYYFANAKRNGIRLSFNSIDESDIREGIKRLALLAQHIMPDDSLETVKGQRLKADEVREVVDGYIICTTDCFNIPYKVTFQQDGRMHGMSNRPNDEDEGYWWLEEDTLCIQWKKWQFSDVRRQKLIRHNNTLYRFDENGLLVSKGTLLPKASIPSH</sequence>
<organism evidence="7 8">
    <name type="scientific">Vibrio thalassae</name>
    <dbReference type="NCBI Taxonomy" id="1243014"/>
    <lineage>
        <taxon>Bacteria</taxon>
        <taxon>Pseudomonadati</taxon>
        <taxon>Pseudomonadota</taxon>
        <taxon>Gammaproteobacteria</taxon>
        <taxon>Vibrionales</taxon>
        <taxon>Vibrionaceae</taxon>
        <taxon>Vibrio</taxon>
    </lineage>
</organism>
<evidence type="ECO:0000313" key="7">
    <source>
        <dbReference type="EMBL" id="SNX47594.1"/>
    </source>
</evidence>
<dbReference type="InterPro" id="IPR051446">
    <property type="entry name" value="HTH_trans_reg/aminotransferase"/>
</dbReference>
<dbReference type="OrthoDB" id="9808770at2"/>
<evidence type="ECO:0000256" key="3">
    <source>
        <dbReference type="ARBA" id="ARBA00023015"/>
    </source>
</evidence>
<dbReference type="GO" id="GO:0003700">
    <property type="term" value="F:DNA-binding transcription factor activity"/>
    <property type="evidence" value="ECO:0007669"/>
    <property type="project" value="InterPro"/>
</dbReference>
<comment type="similarity">
    <text evidence="1">In the C-terminal section; belongs to the class-I pyridoxal-phosphate-dependent aminotransferase family.</text>
</comment>
<dbReference type="RefSeq" id="WP_096992852.1">
    <property type="nucleotide sequence ID" value="NZ_JBHSII010000001.1"/>
</dbReference>
<dbReference type="Pfam" id="PF00155">
    <property type="entry name" value="Aminotran_1_2"/>
    <property type="match status" value="1"/>
</dbReference>
<evidence type="ECO:0000256" key="5">
    <source>
        <dbReference type="ARBA" id="ARBA00023163"/>
    </source>
</evidence>
<dbReference type="InterPro" id="IPR004839">
    <property type="entry name" value="Aminotransferase_I/II_large"/>
</dbReference>
<dbReference type="PROSITE" id="PS50949">
    <property type="entry name" value="HTH_GNTR"/>
    <property type="match status" value="1"/>
</dbReference>
<dbReference type="GO" id="GO:0030170">
    <property type="term" value="F:pyridoxal phosphate binding"/>
    <property type="evidence" value="ECO:0007669"/>
    <property type="project" value="InterPro"/>
</dbReference>
<gene>
    <name evidence="7" type="primary">gabR_1</name>
    <name evidence="7" type="ORF">VTH8203_01209</name>
</gene>
<dbReference type="InterPro" id="IPR000524">
    <property type="entry name" value="Tscrpt_reg_HTH_GntR"/>
</dbReference>
<keyword evidence="8" id="KW-1185">Reference proteome</keyword>
<dbReference type="SUPFAM" id="SSF53383">
    <property type="entry name" value="PLP-dependent transferases"/>
    <property type="match status" value="1"/>
</dbReference>
<dbReference type="CDD" id="cd07377">
    <property type="entry name" value="WHTH_GntR"/>
    <property type="match status" value="1"/>
</dbReference>
<dbReference type="EMBL" id="OANU01000010">
    <property type="protein sequence ID" value="SNX47594.1"/>
    <property type="molecule type" value="Genomic_DNA"/>
</dbReference>
<dbReference type="Proteomes" id="UP000219336">
    <property type="component" value="Unassembled WGS sequence"/>
</dbReference>
<keyword evidence="5" id="KW-0804">Transcription</keyword>
<keyword evidence="2" id="KW-0663">Pyridoxal phosphate</keyword>
<evidence type="ECO:0000256" key="4">
    <source>
        <dbReference type="ARBA" id="ARBA00023125"/>
    </source>
</evidence>
<dbReference type="PANTHER" id="PTHR46577">
    <property type="entry name" value="HTH-TYPE TRANSCRIPTIONAL REGULATORY PROTEIN GABR"/>
    <property type="match status" value="1"/>
</dbReference>
<evidence type="ECO:0000313" key="8">
    <source>
        <dbReference type="Proteomes" id="UP000219336"/>
    </source>
</evidence>
<dbReference type="SUPFAM" id="SSF46785">
    <property type="entry name" value="Winged helix' DNA-binding domain"/>
    <property type="match status" value="1"/>
</dbReference>
<dbReference type="InterPro" id="IPR015424">
    <property type="entry name" value="PyrdxlP-dep_Trfase"/>
</dbReference>
<name>A0A240EFZ4_9VIBR</name>
<evidence type="ECO:0000259" key="6">
    <source>
        <dbReference type="PROSITE" id="PS50949"/>
    </source>
</evidence>